<comment type="caution">
    <text evidence="1">The sequence shown here is derived from an EMBL/GenBank/DDBJ whole genome shotgun (WGS) entry which is preliminary data.</text>
</comment>
<organism evidence="1">
    <name type="scientific">Sesamum calycinum</name>
    <dbReference type="NCBI Taxonomy" id="2727403"/>
    <lineage>
        <taxon>Eukaryota</taxon>
        <taxon>Viridiplantae</taxon>
        <taxon>Streptophyta</taxon>
        <taxon>Embryophyta</taxon>
        <taxon>Tracheophyta</taxon>
        <taxon>Spermatophyta</taxon>
        <taxon>Magnoliopsida</taxon>
        <taxon>eudicotyledons</taxon>
        <taxon>Gunneridae</taxon>
        <taxon>Pentapetalae</taxon>
        <taxon>asterids</taxon>
        <taxon>lamiids</taxon>
        <taxon>Lamiales</taxon>
        <taxon>Pedaliaceae</taxon>
        <taxon>Sesamum</taxon>
    </lineage>
</organism>
<dbReference type="EMBL" id="JACGWM010001655">
    <property type="protein sequence ID" value="KAL0290174.1"/>
    <property type="molecule type" value="Genomic_DNA"/>
</dbReference>
<proteinExistence type="predicted"/>
<reference evidence="1" key="1">
    <citation type="submission" date="2020-06" db="EMBL/GenBank/DDBJ databases">
        <authorList>
            <person name="Li T."/>
            <person name="Hu X."/>
            <person name="Zhang T."/>
            <person name="Song X."/>
            <person name="Zhang H."/>
            <person name="Dai N."/>
            <person name="Sheng W."/>
            <person name="Hou X."/>
            <person name="Wei L."/>
        </authorList>
    </citation>
    <scope>NUCLEOTIDE SEQUENCE</scope>
    <source>
        <strain evidence="1">KEN8</strain>
        <tissue evidence="1">Leaf</tissue>
    </source>
</reference>
<dbReference type="AlphaFoldDB" id="A0AAW2J652"/>
<gene>
    <name evidence="1" type="ORF">Scaly_2680600</name>
</gene>
<sequence length="168" mass="19410">MVFDAVEPSYFSSYHEAVSDDGMRHAVDWSLWRGCTLSQLESVACTKKLIGDLGLPVEKIDASKNGCMLYWKDDVDLKYNKFCGDARYKSTRERDSHRKKSPYAVLRYLPLTPCLQRLYASRAIVEHVTWLATHQTEKGSMCHLFDAEAWSHFDQTYPDVQKTRIMFG</sequence>
<dbReference type="PANTHER" id="PTHR10775">
    <property type="entry name" value="OS08G0208400 PROTEIN"/>
    <property type="match status" value="1"/>
</dbReference>
<protein>
    <submittedName>
        <fullName evidence="1">Uncharacterized protein</fullName>
    </submittedName>
</protein>
<reference evidence="1" key="2">
    <citation type="journal article" date="2024" name="Plant">
        <title>Genomic evolution and insights into agronomic trait innovations of Sesamum species.</title>
        <authorList>
            <person name="Miao H."/>
            <person name="Wang L."/>
            <person name="Qu L."/>
            <person name="Liu H."/>
            <person name="Sun Y."/>
            <person name="Le M."/>
            <person name="Wang Q."/>
            <person name="Wei S."/>
            <person name="Zheng Y."/>
            <person name="Lin W."/>
            <person name="Duan Y."/>
            <person name="Cao H."/>
            <person name="Xiong S."/>
            <person name="Wang X."/>
            <person name="Wei L."/>
            <person name="Li C."/>
            <person name="Ma Q."/>
            <person name="Ju M."/>
            <person name="Zhao R."/>
            <person name="Li G."/>
            <person name="Mu C."/>
            <person name="Tian Q."/>
            <person name="Mei H."/>
            <person name="Zhang T."/>
            <person name="Gao T."/>
            <person name="Zhang H."/>
        </authorList>
    </citation>
    <scope>NUCLEOTIDE SEQUENCE</scope>
    <source>
        <strain evidence="1">KEN8</strain>
    </source>
</reference>
<dbReference type="PANTHER" id="PTHR10775:SF188">
    <property type="entry name" value="TRANSPOSASE-ASSOCIATED DOMAIN-CONTAINING PROTEIN"/>
    <property type="match status" value="1"/>
</dbReference>
<evidence type="ECO:0000313" key="1">
    <source>
        <dbReference type="EMBL" id="KAL0290174.1"/>
    </source>
</evidence>
<name>A0AAW2J652_9LAMI</name>
<accession>A0AAW2J652</accession>